<evidence type="ECO:0000313" key="9">
    <source>
        <dbReference type="EMBL" id="DAD36937.1"/>
    </source>
</evidence>
<evidence type="ECO:0000256" key="8">
    <source>
        <dbReference type="SAM" id="Phobius"/>
    </source>
</evidence>
<keyword evidence="7 8" id="KW-0472">Membrane</keyword>
<feature type="transmembrane region" description="Helical" evidence="8">
    <location>
        <begin position="76"/>
        <end position="97"/>
    </location>
</feature>
<evidence type="ECO:0000256" key="6">
    <source>
        <dbReference type="ARBA" id="ARBA00022989"/>
    </source>
</evidence>
<feature type="transmembrane region" description="Helical" evidence="8">
    <location>
        <begin position="236"/>
        <end position="264"/>
    </location>
</feature>
<keyword evidence="10" id="KW-1185">Reference proteome</keyword>
<feature type="transmembrane region" description="Helical" evidence="8">
    <location>
        <begin position="211"/>
        <end position="230"/>
    </location>
</feature>
<reference evidence="9 10" key="1">
    <citation type="journal article" date="2020" name="Mol. Biol. Evol.">
        <title>Distinct Expression and Methylation Patterns for Genes with Different Fates following a Single Whole-Genome Duplication in Flowering Plants.</title>
        <authorList>
            <person name="Shi T."/>
            <person name="Rahmani R.S."/>
            <person name="Gugger P.F."/>
            <person name="Wang M."/>
            <person name="Li H."/>
            <person name="Zhang Y."/>
            <person name="Li Z."/>
            <person name="Wang Q."/>
            <person name="Van de Peer Y."/>
            <person name="Marchal K."/>
            <person name="Chen J."/>
        </authorList>
    </citation>
    <scope>NUCLEOTIDE SEQUENCE [LARGE SCALE GENOMIC DNA]</scope>
    <source>
        <tissue evidence="9">Leaf</tissue>
    </source>
</reference>
<evidence type="ECO:0000256" key="3">
    <source>
        <dbReference type="ARBA" id="ARBA00010858"/>
    </source>
</evidence>
<evidence type="ECO:0000256" key="7">
    <source>
        <dbReference type="ARBA" id="ARBA00023136"/>
    </source>
</evidence>
<gene>
    <name evidence="9" type="ORF">HUJ06_007578</name>
</gene>
<evidence type="ECO:0000313" key="10">
    <source>
        <dbReference type="Proteomes" id="UP000607653"/>
    </source>
</evidence>
<dbReference type="GO" id="GO:0009791">
    <property type="term" value="P:post-embryonic development"/>
    <property type="evidence" value="ECO:0007669"/>
    <property type="project" value="UniProtKB-ARBA"/>
</dbReference>
<evidence type="ECO:0000256" key="2">
    <source>
        <dbReference type="ARBA" id="ARBA00004502"/>
    </source>
</evidence>
<evidence type="ECO:0000256" key="1">
    <source>
        <dbReference type="ARBA" id="ARBA00004141"/>
    </source>
</evidence>
<accession>A0A822YWL7</accession>
<dbReference type="EMBL" id="DUZY01000004">
    <property type="protein sequence ID" value="DAD36937.1"/>
    <property type="molecule type" value="Genomic_DNA"/>
</dbReference>
<proteinExistence type="inferred from homology"/>
<comment type="subcellular location">
    <subcellularLocation>
        <location evidence="2">Lipid droplet</location>
    </subcellularLocation>
    <subcellularLocation>
        <location evidence="1">Membrane</location>
        <topology evidence="1">Multi-pass membrane protein</topology>
    </subcellularLocation>
</comment>
<keyword evidence="5 8" id="KW-0812">Transmembrane</keyword>
<organism evidence="9 10">
    <name type="scientific">Nelumbo nucifera</name>
    <name type="common">Sacred lotus</name>
    <dbReference type="NCBI Taxonomy" id="4432"/>
    <lineage>
        <taxon>Eukaryota</taxon>
        <taxon>Viridiplantae</taxon>
        <taxon>Streptophyta</taxon>
        <taxon>Embryophyta</taxon>
        <taxon>Tracheophyta</taxon>
        <taxon>Spermatophyta</taxon>
        <taxon>Magnoliopsida</taxon>
        <taxon>Proteales</taxon>
        <taxon>Nelumbonaceae</taxon>
        <taxon>Nelumbo</taxon>
    </lineage>
</organism>
<keyword evidence="6 8" id="KW-1133">Transmembrane helix</keyword>
<sequence>MSTGTPRSYPVLCALYPTGTFTITNRTIPIKVNREERDFLLPRGKRFLTATTLFFISRWETMNSNFSLSPNLRSPLFHYPPAVVALLVLTLAIDLSLSRSNGHCFSGPSLHVFLLFLQVKLSCTCGGLEAFSSFNAVTLQRTMSISPFVSPAIIEFLVLFSIATQIPFNAFAESATSHDAFAGKGDSPPSQPQIKVNLESSSETNIDLESLLIGLMVVTLLFVIFSPVLVPTTITISLVVMGFLVVGALKLAALLSILVTKVLVWDGRDNR</sequence>
<dbReference type="GO" id="GO:0048608">
    <property type="term" value="P:reproductive structure development"/>
    <property type="evidence" value="ECO:0007669"/>
    <property type="project" value="UniProtKB-ARBA"/>
</dbReference>
<feature type="transmembrane region" description="Helical" evidence="8">
    <location>
        <begin position="109"/>
        <end position="131"/>
    </location>
</feature>
<name>A0A822YWL7_NELNU</name>
<comment type="caution">
    <text evidence="9">The sequence shown here is derived from an EMBL/GenBank/DDBJ whole genome shotgun (WGS) entry which is preliminary data.</text>
</comment>
<feature type="transmembrane region" description="Helical" evidence="8">
    <location>
        <begin position="143"/>
        <end position="163"/>
    </location>
</feature>
<dbReference type="Pfam" id="PF01277">
    <property type="entry name" value="Oleosin"/>
    <property type="match status" value="1"/>
</dbReference>
<comment type="similarity">
    <text evidence="3">Belongs to the oleosin family.</text>
</comment>
<dbReference type="GO" id="GO:0016020">
    <property type="term" value="C:membrane"/>
    <property type="evidence" value="ECO:0007669"/>
    <property type="project" value="UniProtKB-SubCell"/>
</dbReference>
<dbReference type="GO" id="GO:0012511">
    <property type="term" value="C:monolayer-surrounded lipid storage body"/>
    <property type="evidence" value="ECO:0007669"/>
    <property type="project" value="InterPro"/>
</dbReference>
<dbReference type="AlphaFoldDB" id="A0A822YWL7"/>
<keyword evidence="4" id="KW-0551">Lipid droplet</keyword>
<evidence type="ECO:0000256" key="4">
    <source>
        <dbReference type="ARBA" id="ARBA00022677"/>
    </source>
</evidence>
<dbReference type="Proteomes" id="UP000607653">
    <property type="component" value="Unassembled WGS sequence"/>
</dbReference>
<dbReference type="InterPro" id="IPR000136">
    <property type="entry name" value="Oleosin"/>
</dbReference>
<evidence type="ECO:0000256" key="5">
    <source>
        <dbReference type="ARBA" id="ARBA00022692"/>
    </source>
</evidence>
<protein>
    <submittedName>
        <fullName evidence="9">Uncharacterized protein</fullName>
    </submittedName>
</protein>